<feature type="compositionally biased region" description="Polar residues" evidence="1">
    <location>
        <begin position="45"/>
        <end position="54"/>
    </location>
</feature>
<dbReference type="AlphaFoldDB" id="A0A8C8ULE9"/>
<keyword evidence="3" id="KW-1185">Reference proteome</keyword>
<sequence length="160" mass="17606">MLPQGLQRLPQSSISAHGITSFCEIRTILVPVGGWATKPRKKQLKPQTYNMATRASSSPSAPPSLRASSPPPASPSYNRPCRAYAPSQGACFSKGNASSVYQRTISVSSSCDGKLLTRYRHSKSKKSLSRVWTLRVTNPGQFCRHQLALHFEMSDFTLNH</sequence>
<evidence type="ECO:0000313" key="2">
    <source>
        <dbReference type="Ensembl" id="ENSPEMP00000033108.1"/>
    </source>
</evidence>
<feature type="compositionally biased region" description="Low complexity" evidence="1">
    <location>
        <begin position="55"/>
        <end position="68"/>
    </location>
</feature>
<proteinExistence type="predicted"/>
<protein>
    <submittedName>
        <fullName evidence="2">Uncharacterized protein</fullName>
    </submittedName>
</protein>
<reference evidence="2" key="2">
    <citation type="submission" date="2025-08" db="UniProtKB">
        <authorList>
            <consortium name="Ensembl"/>
        </authorList>
    </citation>
    <scope>IDENTIFICATION</scope>
</reference>
<dbReference type="Proteomes" id="UP000694547">
    <property type="component" value="Chromosome 4"/>
</dbReference>
<reference evidence="2 3" key="1">
    <citation type="submission" date="2018-10" db="EMBL/GenBank/DDBJ databases">
        <title>Improved assembly of the deer mouse Peromyscus maniculatus genome.</title>
        <authorList>
            <person name="Lassance J.-M."/>
            <person name="Hoekstra H.E."/>
        </authorList>
    </citation>
    <scope>NUCLEOTIDE SEQUENCE [LARGE SCALE GENOMIC DNA]</scope>
</reference>
<evidence type="ECO:0000256" key="1">
    <source>
        <dbReference type="SAM" id="MobiDB-lite"/>
    </source>
</evidence>
<accession>A0A8C8ULE9</accession>
<organism evidence="2 3">
    <name type="scientific">Peromyscus maniculatus bairdii</name>
    <name type="common">Prairie deer mouse</name>
    <dbReference type="NCBI Taxonomy" id="230844"/>
    <lineage>
        <taxon>Eukaryota</taxon>
        <taxon>Metazoa</taxon>
        <taxon>Chordata</taxon>
        <taxon>Craniata</taxon>
        <taxon>Vertebrata</taxon>
        <taxon>Euteleostomi</taxon>
        <taxon>Mammalia</taxon>
        <taxon>Eutheria</taxon>
        <taxon>Euarchontoglires</taxon>
        <taxon>Glires</taxon>
        <taxon>Rodentia</taxon>
        <taxon>Myomorpha</taxon>
        <taxon>Muroidea</taxon>
        <taxon>Cricetidae</taxon>
        <taxon>Neotominae</taxon>
        <taxon>Peromyscus</taxon>
    </lineage>
</organism>
<feature type="region of interest" description="Disordered" evidence="1">
    <location>
        <begin position="41"/>
        <end position="80"/>
    </location>
</feature>
<reference evidence="2" key="3">
    <citation type="submission" date="2025-09" db="UniProtKB">
        <authorList>
            <consortium name="Ensembl"/>
        </authorList>
    </citation>
    <scope>IDENTIFICATION</scope>
</reference>
<name>A0A8C8ULE9_PERMB</name>
<evidence type="ECO:0000313" key="3">
    <source>
        <dbReference type="Proteomes" id="UP000694547"/>
    </source>
</evidence>
<dbReference type="Ensembl" id="ENSPEMT00000035192.1">
    <property type="protein sequence ID" value="ENSPEMP00000033108.1"/>
    <property type="gene ID" value="ENSPEMG00000029322.1"/>
</dbReference>